<comment type="caution">
    <text evidence="2">The sequence shown here is derived from an EMBL/GenBank/DDBJ whole genome shotgun (WGS) entry which is preliminary data.</text>
</comment>
<evidence type="ECO:0000256" key="1">
    <source>
        <dbReference type="SAM" id="Phobius"/>
    </source>
</evidence>
<dbReference type="AlphaFoldDB" id="A0A8J7MDX1"/>
<name>A0A8J7MDX1_9BACT</name>
<gene>
    <name evidence="2" type="ORF">JIN82_07770</name>
</gene>
<feature type="transmembrane region" description="Helical" evidence="1">
    <location>
        <begin position="105"/>
        <end position="124"/>
    </location>
</feature>
<dbReference type="Proteomes" id="UP000624703">
    <property type="component" value="Unassembled WGS sequence"/>
</dbReference>
<keyword evidence="1" id="KW-0812">Transmembrane</keyword>
<sequence>MNKLSQKTLDAIQLRVGQEILNEDYEPITLSKVYEKGVSSHEAFVAAYTQLRLKTLISDYEVSLERKQYQSAAPAKLTRIKKIESFEVQPKNLKLKKVVLGLNKLFHYLCIILSVFGICLAAYLRTSAESPFFILLVVSLLLTALLAPAMVAKLVPAPTPYENPLKPLSIIAGGFSVLSFAMAAMLALKGTHSSKEHVTGHDIIPIAAIWSDEDNTHSAQTDILAHTKTPAQPAASGE</sequence>
<proteinExistence type="predicted"/>
<keyword evidence="1" id="KW-1133">Transmembrane helix</keyword>
<accession>A0A8J7MDX1</accession>
<organism evidence="2 3">
    <name type="scientific">Persicirhabdus sediminis</name>
    <dbReference type="NCBI Taxonomy" id="454144"/>
    <lineage>
        <taxon>Bacteria</taxon>
        <taxon>Pseudomonadati</taxon>
        <taxon>Verrucomicrobiota</taxon>
        <taxon>Verrucomicrobiia</taxon>
        <taxon>Verrucomicrobiales</taxon>
        <taxon>Verrucomicrobiaceae</taxon>
        <taxon>Persicirhabdus</taxon>
    </lineage>
</organism>
<dbReference type="EMBL" id="JAENIM010000039">
    <property type="protein sequence ID" value="MBK1791048.1"/>
    <property type="molecule type" value="Genomic_DNA"/>
</dbReference>
<feature type="transmembrane region" description="Helical" evidence="1">
    <location>
        <begin position="167"/>
        <end position="188"/>
    </location>
</feature>
<feature type="transmembrane region" description="Helical" evidence="1">
    <location>
        <begin position="131"/>
        <end position="155"/>
    </location>
</feature>
<keyword evidence="3" id="KW-1185">Reference proteome</keyword>
<reference evidence="2" key="1">
    <citation type="submission" date="2021-01" db="EMBL/GenBank/DDBJ databases">
        <title>Modified the classification status of verrucomicrobia.</title>
        <authorList>
            <person name="Feng X."/>
        </authorList>
    </citation>
    <scope>NUCLEOTIDE SEQUENCE</scope>
    <source>
        <strain evidence="2">_KCTC 22039</strain>
    </source>
</reference>
<protein>
    <submittedName>
        <fullName evidence="2">Uncharacterized protein</fullName>
    </submittedName>
</protein>
<dbReference type="RefSeq" id="WP_200311066.1">
    <property type="nucleotide sequence ID" value="NZ_JAENIM010000039.1"/>
</dbReference>
<evidence type="ECO:0000313" key="3">
    <source>
        <dbReference type="Proteomes" id="UP000624703"/>
    </source>
</evidence>
<evidence type="ECO:0000313" key="2">
    <source>
        <dbReference type="EMBL" id="MBK1791048.1"/>
    </source>
</evidence>
<keyword evidence="1" id="KW-0472">Membrane</keyword>